<gene>
    <name evidence="2" type="ORF">N7493_003218</name>
</gene>
<sequence>MSSPRDTKSPPTKKKNVAAKDGMMFGLTQSEIRLLLLGSVYADSNGRIDFERVSAHGGTVSSKISAVSAKTMHLKARRKLQNSLGVDVASASASSSAQAQSTRSTNRSTAKGKGKGRPKVISEETSDVEDHSTMVDAPKAEPNSDSEHDVLSPGAVSPKVESEDEDVMLPDPPAGLSLSDEEV</sequence>
<organism evidence="2 3">
    <name type="scientific">Penicillium malachiteum</name>
    <dbReference type="NCBI Taxonomy" id="1324776"/>
    <lineage>
        <taxon>Eukaryota</taxon>
        <taxon>Fungi</taxon>
        <taxon>Dikarya</taxon>
        <taxon>Ascomycota</taxon>
        <taxon>Pezizomycotina</taxon>
        <taxon>Eurotiomycetes</taxon>
        <taxon>Eurotiomycetidae</taxon>
        <taxon>Eurotiales</taxon>
        <taxon>Aspergillaceae</taxon>
        <taxon>Penicillium</taxon>
    </lineage>
</organism>
<comment type="caution">
    <text evidence="2">The sequence shown here is derived from an EMBL/GenBank/DDBJ whole genome shotgun (WGS) entry which is preliminary data.</text>
</comment>
<evidence type="ECO:0000256" key="1">
    <source>
        <dbReference type="SAM" id="MobiDB-lite"/>
    </source>
</evidence>
<feature type="compositionally biased region" description="Low complexity" evidence="1">
    <location>
        <begin position="89"/>
        <end position="101"/>
    </location>
</feature>
<reference evidence="2" key="1">
    <citation type="journal article" date="2023" name="IMA Fungus">
        <title>Comparative genomic study of the Penicillium genus elucidates a diverse pangenome and 15 lateral gene transfer events.</title>
        <authorList>
            <person name="Petersen C."/>
            <person name="Sorensen T."/>
            <person name="Nielsen M.R."/>
            <person name="Sondergaard T.E."/>
            <person name="Sorensen J.L."/>
            <person name="Fitzpatrick D.A."/>
            <person name="Frisvad J.C."/>
            <person name="Nielsen K.L."/>
        </authorList>
    </citation>
    <scope>NUCLEOTIDE SEQUENCE</scope>
    <source>
        <strain evidence="2">IBT 17514</strain>
    </source>
</reference>
<feature type="region of interest" description="Disordered" evidence="1">
    <location>
        <begin position="1"/>
        <end position="21"/>
    </location>
</feature>
<dbReference type="EMBL" id="JAQJAN010000003">
    <property type="protein sequence ID" value="KAJ5734432.1"/>
    <property type="molecule type" value="Genomic_DNA"/>
</dbReference>
<dbReference type="AlphaFoldDB" id="A0AAD6HU15"/>
<protein>
    <submittedName>
        <fullName evidence="2">Uncharacterized protein</fullName>
    </submittedName>
</protein>
<keyword evidence="3" id="KW-1185">Reference proteome</keyword>
<evidence type="ECO:0000313" key="2">
    <source>
        <dbReference type="EMBL" id="KAJ5734432.1"/>
    </source>
</evidence>
<reference evidence="2" key="2">
    <citation type="submission" date="2023-01" db="EMBL/GenBank/DDBJ databases">
        <authorList>
            <person name="Petersen C."/>
        </authorList>
    </citation>
    <scope>NUCLEOTIDE SEQUENCE</scope>
    <source>
        <strain evidence="2">IBT 17514</strain>
    </source>
</reference>
<name>A0AAD6HU15_9EURO</name>
<accession>A0AAD6HU15</accession>
<proteinExistence type="predicted"/>
<dbReference type="Proteomes" id="UP001215712">
    <property type="component" value="Unassembled WGS sequence"/>
</dbReference>
<feature type="region of interest" description="Disordered" evidence="1">
    <location>
        <begin position="83"/>
        <end position="183"/>
    </location>
</feature>
<evidence type="ECO:0000313" key="3">
    <source>
        <dbReference type="Proteomes" id="UP001215712"/>
    </source>
</evidence>